<feature type="compositionally biased region" description="Gly residues" evidence="1">
    <location>
        <begin position="970"/>
        <end position="984"/>
    </location>
</feature>
<feature type="compositionally biased region" description="Acidic residues" evidence="1">
    <location>
        <begin position="1016"/>
        <end position="1025"/>
    </location>
</feature>
<feature type="region of interest" description="Disordered" evidence="1">
    <location>
        <begin position="196"/>
        <end position="224"/>
    </location>
</feature>
<gene>
    <name evidence="2" type="ORF">BU14_1512s0001</name>
</gene>
<feature type="region of interest" description="Disordered" evidence="1">
    <location>
        <begin position="130"/>
        <end position="149"/>
    </location>
</feature>
<organism evidence="2 3">
    <name type="scientific">Porphyra umbilicalis</name>
    <name type="common">Purple laver</name>
    <name type="synonym">Red alga</name>
    <dbReference type="NCBI Taxonomy" id="2786"/>
    <lineage>
        <taxon>Eukaryota</taxon>
        <taxon>Rhodophyta</taxon>
        <taxon>Bangiophyceae</taxon>
        <taxon>Bangiales</taxon>
        <taxon>Bangiaceae</taxon>
        <taxon>Porphyra</taxon>
    </lineage>
</organism>
<name>A0A1X6NLC5_PORUM</name>
<protein>
    <submittedName>
        <fullName evidence="2">Uncharacterized protein</fullName>
    </submittedName>
</protein>
<sequence>MGDAGSPPHAAAHQEVGGAATLAEKWATGGGHELPPTSLTVPTRAAAVAPDGLDAIALPAAAAAAGHGGATAAGHGDTATAGVSTQPLSLYPPAPVAASSQLPSPLPSFFVVGSTSQPPSPALSILGAAAGTEPRVRTSNSSPLGRASAGDTTAAATVAEPLFPLGLDGRDPLGATALPTTARTIADAVRAWVDGTPGAVPRPPSGATVSPSEDGGLTTHPPPLPGEAPAGIAFTQLAGIGQYCTPPPTVVAGAGAGGGMPTPLLGPARFTTPPPPIMATPAQLTTPPTGLCTPPLPPSIGTIGAPPWLGSGSGGLALPPSPRTPWPALRPGTTPHAADAPSMSAAVWAAAMAANRWQYQDVATGAAAAVSPMDTTLAVDAGLMTGVVHAPPPPPPRPTAARNWSPTPSWWSADVRRGNGGGATNSLWTDDGLTEGLDAVARIRGTSRLAADLAASSTDRAGASTARPWSPTVEGHTTTSWGMVSDGRVPASFVAPVAPLFLAPAPARPGSLAGSTDPAVAAAASAAVEALGPATTAEAAAAAAAAAATDDTDDVLVPAVGTDPRALPNLPLWGAALPPWGGDLTAASRRSPHEPPSAVAWPTLPAAADGRRGEASSSGMHTPVWGVDALSGNANASPMSLMPQVFAEFAAAGGALAAPTRGAPPPAGGPVVGTAEASSALPPLPPTPPPSAIGTPSSWSDLVDGWFLGEGSFDFLLPHGAMPERLQSLCTDTDPPARAASAPPPPLTLPSPRPPPAIGGITPAATVPPLRRATAHGGGGGTPTRRALTSHRGSEHLRGRNRVTAAQCRKRRKGHFAKLMADLRARPDGAARLARVRTEADAAAVAGKEEWNRMPVEVGGTGGGGGGSGWEDVDRSIEHVERAATAAAAGRPQGDFLLSLQRHRDRLAEDHNVRRGAHESRPWVGCVAAVKRIIKNASNRRGDYARRKALDTEIKAMERELAASNAAEAGGQGEGGAGGPPGRQGEGEADTGDGGEGGGGDGPERPGDGPGSATDGDGEGTEGSP</sequence>
<feature type="compositionally biased region" description="Pro residues" evidence="1">
    <location>
        <begin position="742"/>
        <end position="757"/>
    </location>
</feature>
<feature type="region of interest" description="Disordered" evidence="1">
    <location>
        <begin position="964"/>
        <end position="1025"/>
    </location>
</feature>
<proteinExistence type="predicted"/>
<feature type="region of interest" description="Disordered" evidence="1">
    <location>
        <begin position="1"/>
        <end position="38"/>
    </location>
</feature>
<reference evidence="2 3" key="1">
    <citation type="submission" date="2017-03" db="EMBL/GenBank/DDBJ databases">
        <title>WGS assembly of Porphyra umbilicalis.</title>
        <authorList>
            <person name="Brawley S.H."/>
            <person name="Blouin N.A."/>
            <person name="Ficko-Blean E."/>
            <person name="Wheeler G.L."/>
            <person name="Lohr M."/>
            <person name="Goodson H.V."/>
            <person name="Jenkins J.W."/>
            <person name="Blaby-Haas C.E."/>
            <person name="Helliwell K.E."/>
            <person name="Chan C."/>
            <person name="Marriage T."/>
            <person name="Bhattacharya D."/>
            <person name="Klein A.S."/>
            <person name="Badis Y."/>
            <person name="Brodie J."/>
            <person name="Cao Y."/>
            <person name="Collen J."/>
            <person name="Dittami S.M."/>
            <person name="Gachon C.M."/>
            <person name="Green B.R."/>
            <person name="Karpowicz S."/>
            <person name="Kim J.W."/>
            <person name="Kudahl U."/>
            <person name="Lin S."/>
            <person name="Michel G."/>
            <person name="Mittag M."/>
            <person name="Olson B.J."/>
            <person name="Pangilinan J."/>
            <person name="Peng Y."/>
            <person name="Qiu H."/>
            <person name="Shu S."/>
            <person name="Singer J.T."/>
            <person name="Smith A.G."/>
            <person name="Sprecher B.N."/>
            <person name="Wagner V."/>
            <person name="Wang W."/>
            <person name="Wang Z.-Y."/>
            <person name="Yan J."/>
            <person name="Yarish C."/>
            <person name="Zoeuner-Riek S."/>
            <person name="Zhuang Y."/>
            <person name="Zou Y."/>
            <person name="Lindquist E.A."/>
            <person name="Grimwood J."/>
            <person name="Barry K."/>
            <person name="Rokhsar D.S."/>
            <person name="Schmutz J."/>
            <person name="Stiller J.W."/>
            <person name="Grossman A.R."/>
            <person name="Prochnik S.E."/>
        </authorList>
    </citation>
    <scope>NUCLEOTIDE SEQUENCE [LARGE SCALE GENOMIC DNA]</scope>
    <source>
        <strain evidence="2">4086291</strain>
    </source>
</reference>
<accession>A0A1X6NLC5</accession>
<feature type="region of interest" description="Disordered" evidence="1">
    <location>
        <begin position="730"/>
        <end position="810"/>
    </location>
</feature>
<evidence type="ECO:0000313" key="2">
    <source>
        <dbReference type="EMBL" id="OSX69441.1"/>
    </source>
</evidence>
<feature type="compositionally biased region" description="Low complexity" evidence="1">
    <location>
        <begin position="732"/>
        <end position="741"/>
    </location>
</feature>
<evidence type="ECO:0000313" key="3">
    <source>
        <dbReference type="Proteomes" id="UP000218209"/>
    </source>
</evidence>
<feature type="region of interest" description="Disordered" evidence="1">
    <location>
        <begin position="310"/>
        <end position="339"/>
    </location>
</feature>
<feature type="compositionally biased region" description="Pro residues" evidence="1">
    <location>
        <begin position="682"/>
        <end position="691"/>
    </location>
</feature>
<keyword evidence="3" id="KW-1185">Reference proteome</keyword>
<dbReference type="Proteomes" id="UP000218209">
    <property type="component" value="Unassembled WGS sequence"/>
</dbReference>
<feature type="region of interest" description="Disordered" evidence="1">
    <location>
        <begin position="661"/>
        <end position="696"/>
    </location>
</feature>
<feature type="compositionally biased region" description="Low complexity" evidence="1">
    <location>
        <begin position="672"/>
        <end position="681"/>
    </location>
</feature>
<dbReference type="EMBL" id="KV919551">
    <property type="protein sequence ID" value="OSX69441.1"/>
    <property type="molecule type" value="Genomic_DNA"/>
</dbReference>
<evidence type="ECO:0000256" key="1">
    <source>
        <dbReference type="SAM" id="MobiDB-lite"/>
    </source>
</evidence>
<dbReference type="AlphaFoldDB" id="A0A1X6NLC5"/>